<dbReference type="GeneID" id="29384066"/>
<dbReference type="Pfam" id="PF03929">
    <property type="entry name" value="PepSY_TM"/>
    <property type="match status" value="1"/>
</dbReference>
<dbReference type="Proteomes" id="UP000254626">
    <property type="component" value="Unassembled WGS sequence"/>
</dbReference>
<feature type="transmembrane region" description="Helical" evidence="1">
    <location>
        <begin position="395"/>
        <end position="417"/>
    </location>
</feature>
<feature type="transmembrane region" description="Helical" evidence="1">
    <location>
        <begin position="155"/>
        <end position="176"/>
    </location>
</feature>
<organism evidence="3 5">
    <name type="scientific">Vibrio fluvialis</name>
    <dbReference type="NCBI Taxonomy" id="676"/>
    <lineage>
        <taxon>Bacteria</taxon>
        <taxon>Pseudomonadati</taxon>
        <taxon>Pseudomonadota</taxon>
        <taxon>Gammaproteobacteria</taxon>
        <taxon>Vibrionales</taxon>
        <taxon>Vibrionaceae</taxon>
        <taxon>Vibrio</taxon>
    </lineage>
</organism>
<reference evidence="3 5" key="3">
    <citation type="submission" date="2018-06" db="EMBL/GenBank/DDBJ databases">
        <authorList>
            <consortium name="Pathogen Informatics"/>
            <person name="Doyle S."/>
        </authorList>
    </citation>
    <scope>NUCLEOTIDE SEQUENCE [LARGE SCALE GENOMIC DNA]</scope>
    <source>
        <strain evidence="3 5">NCTC11327</strain>
    </source>
</reference>
<name>A0AAX2LSK2_VIBFL</name>
<evidence type="ECO:0000313" key="3">
    <source>
        <dbReference type="EMBL" id="SUQ26321.1"/>
    </source>
</evidence>
<reference evidence="2" key="2">
    <citation type="submission" date="2018-01" db="EMBL/GenBank/DDBJ databases">
        <title>FDA dAtabase for Regulatory Grade micrObial Sequences (FDA-ARGOS): Supporting development and validation of Infectious Disease Dx tests.</title>
        <authorList>
            <person name="Hoffmann M."/>
            <person name="Allard M."/>
            <person name="Evans P."/>
            <person name="Brown E."/>
            <person name="Tallon L."/>
            <person name="Sadzewicz L."/>
            <person name="Sengamalay N."/>
            <person name="Ott S."/>
            <person name="Godinez A."/>
            <person name="Nagaraj S."/>
            <person name="Vyas G."/>
            <person name="Aluvathingal J."/>
            <person name="Nadendla S."/>
            <person name="Geyer C."/>
            <person name="Sichtig H."/>
        </authorList>
    </citation>
    <scope>NUCLEOTIDE SEQUENCE</scope>
    <source>
        <strain evidence="2">ATCC 33809</strain>
    </source>
</reference>
<dbReference type="PANTHER" id="PTHR34219:SF1">
    <property type="entry name" value="PEPSY DOMAIN-CONTAINING PROTEIN"/>
    <property type="match status" value="1"/>
</dbReference>
<evidence type="ECO:0000256" key="1">
    <source>
        <dbReference type="SAM" id="Phobius"/>
    </source>
</evidence>
<protein>
    <submittedName>
        <fullName evidence="3">Iron-uptake factor PiuB</fullName>
    </submittedName>
    <submittedName>
        <fullName evidence="2">PepSY domain-containing protein</fullName>
    </submittedName>
</protein>
<dbReference type="RefSeq" id="WP_061055861.1">
    <property type="nucleotide sequence ID" value="NZ_CABLBX010000017.1"/>
</dbReference>
<keyword evidence="1" id="KW-0472">Membrane</keyword>
<proteinExistence type="predicted"/>
<evidence type="ECO:0000313" key="5">
    <source>
        <dbReference type="Proteomes" id="UP000254626"/>
    </source>
</evidence>
<keyword evidence="1" id="KW-1133">Transmembrane helix</keyword>
<gene>
    <name evidence="2" type="ORF">AL536_05780</name>
    <name evidence="3" type="ORF">NCTC11327_03181</name>
</gene>
<evidence type="ECO:0000313" key="4">
    <source>
        <dbReference type="Proteomes" id="UP000057088"/>
    </source>
</evidence>
<evidence type="ECO:0000313" key="2">
    <source>
        <dbReference type="EMBL" id="AMF92966.1"/>
    </source>
</evidence>
<dbReference type="EMBL" id="UHIP01000002">
    <property type="protein sequence ID" value="SUQ26321.1"/>
    <property type="molecule type" value="Genomic_DNA"/>
</dbReference>
<sequence length="481" mass="53205">MLGQASTPQPDSAARGKSLYFLTWRWHFYAGLFVIPFMLVLSLTGLVMLFDDEIEQARYSEQLQVIPQHHSVAVSQQLMAVQEAFPHAVVTQFIPSASPEIANRFSIQMADGLELFATVNPYTGKVLGTIDRSQSWYQLANSIHATLLIGDTGDYLLEIAASLGILLLVSGLYLWWPRDNASKAGFLKIRFGSGTRIVMRDLHANLGGVLSIVLLFFLISGLSWTGFWGKTLVQAWNTFPAYYTWGQKPTSTPVTHASLNHGSEEEMPWNLEQTPMPQSAEPEKAHDHSKMGMEEAHMMASNTVDIDSIIVKAQALGFEHYRVYFPKNATGVYTVAANTMAGDITDPRNDRTSHFDQYSGELLMDVTWQDYTPFAKAMAAGVSLHQGDLSSLNKYLNVAFCLSFILIALSGIAMWWIRRPVGKGRLGVPPRFAQAGIWKVGLVTLVVIGVAFPLAGATIVVALLCDWLLFSRVATLRNALQ</sequence>
<feature type="transmembrane region" description="Helical" evidence="1">
    <location>
        <begin position="206"/>
        <end position="227"/>
    </location>
</feature>
<reference evidence="4" key="1">
    <citation type="submission" date="2015-12" db="EMBL/GenBank/DDBJ databases">
        <title>FDA dAtabase for Regulatory Grade micrObial Sequences (FDA-ARGOS): Supporting development and validation of Infectious Disease Dx tests.</title>
        <authorList>
            <person name="Hoffmann M."/>
            <person name="Allard M."/>
            <person name="Evans P."/>
            <person name="Brown E."/>
            <person name="Tallon L.J."/>
            <person name="Sadzewicz L."/>
            <person name="Sengamalay N."/>
            <person name="Ott S."/>
            <person name="Godinez A."/>
            <person name="Nagaraj S."/>
            <person name="Vyas G."/>
            <person name="Aluvathingal J."/>
            <person name="Nadendla S."/>
            <person name="Geyer C."/>
            <person name="Sichtig H."/>
        </authorList>
    </citation>
    <scope>NUCLEOTIDE SEQUENCE [LARGE SCALE GENOMIC DNA]</scope>
    <source>
        <strain evidence="4">ATCC 33809</strain>
    </source>
</reference>
<dbReference type="AlphaFoldDB" id="A0AAX2LSK2"/>
<feature type="transmembrane region" description="Helical" evidence="1">
    <location>
        <begin position="437"/>
        <end position="470"/>
    </location>
</feature>
<dbReference type="PANTHER" id="PTHR34219">
    <property type="entry name" value="IRON-REGULATED INNER MEMBRANE PROTEIN-RELATED"/>
    <property type="match status" value="1"/>
</dbReference>
<dbReference type="InterPro" id="IPR005625">
    <property type="entry name" value="PepSY-ass_TM"/>
</dbReference>
<dbReference type="EMBL" id="CP014034">
    <property type="protein sequence ID" value="AMF92966.1"/>
    <property type="molecule type" value="Genomic_DNA"/>
</dbReference>
<accession>A0AAX2LSK2</accession>
<feature type="transmembrane region" description="Helical" evidence="1">
    <location>
        <begin position="26"/>
        <end position="50"/>
    </location>
</feature>
<keyword evidence="1" id="KW-0812">Transmembrane</keyword>
<dbReference type="KEGG" id="vfl:AL536_05780"/>
<keyword evidence="4" id="KW-1185">Reference proteome</keyword>
<dbReference type="Proteomes" id="UP000057088">
    <property type="component" value="Chromosome 1"/>
</dbReference>